<evidence type="ECO:0000259" key="1">
    <source>
        <dbReference type="PROSITE" id="PS50883"/>
    </source>
</evidence>
<dbReference type="PIRSF" id="PIRSF003180">
    <property type="entry name" value="DiGMPpdiest_YuxH"/>
    <property type="match status" value="1"/>
</dbReference>
<dbReference type="PROSITE" id="PS50883">
    <property type="entry name" value="EAL"/>
    <property type="match status" value="1"/>
</dbReference>
<dbReference type="Pfam" id="PF00563">
    <property type="entry name" value="EAL"/>
    <property type="match status" value="1"/>
</dbReference>
<dbReference type="Gene3D" id="3.20.20.450">
    <property type="entry name" value="EAL domain"/>
    <property type="match status" value="1"/>
</dbReference>
<dbReference type="GO" id="GO:0016301">
    <property type="term" value="F:kinase activity"/>
    <property type="evidence" value="ECO:0007669"/>
    <property type="project" value="UniProtKB-KW"/>
</dbReference>
<dbReference type="InterPro" id="IPR014408">
    <property type="entry name" value="dGMP_Pdiesterase_EAL/HD-GYP"/>
</dbReference>
<name>A0AA48HU90_9ALTE</name>
<evidence type="ECO:0000313" key="4">
    <source>
        <dbReference type="Proteomes" id="UP001333710"/>
    </source>
</evidence>
<feature type="domain" description="HDOD" evidence="2">
    <location>
        <begin position="198"/>
        <end position="385"/>
    </location>
</feature>
<keyword evidence="3" id="KW-0418">Kinase</keyword>
<organism evidence="3 4">
    <name type="scientific">Planctobacterium marinum</name>
    <dbReference type="NCBI Taxonomy" id="1631968"/>
    <lineage>
        <taxon>Bacteria</taxon>
        <taxon>Pseudomonadati</taxon>
        <taxon>Pseudomonadota</taxon>
        <taxon>Gammaproteobacteria</taxon>
        <taxon>Alteromonadales</taxon>
        <taxon>Alteromonadaceae</taxon>
        <taxon>Planctobacterium</taxon>
    </lineage>
</organism>
<reference evidence="3" key="1">
    <citation type="submission" date="2023-01" db="EMBL/GenBank/DDBJ databases">
        <title>Complete genome sequence of Planctobacterium marinum strain Dej080120_11.</title>
        <authorList>
            <person name="Ueki S."/>
            <person name="Maruyama F."/>
        </authorList>
    </citation>
    <scope>NUCLEOTIDE SEQUENCE</scope>
    <source>
        <strain evidence="3">Dej080120_11</strain>
    </source>
</reference>
<dbReference type="Proteomes" id="UP001333710">
    <property type="component" value="Chromosome"/>
</dbReference>
<protein>
    <submittedName>
        <fullName evidence="3">Histidine kinase</fullName>
    </submittedName>
</protein>
<dbReference type="InterPro" id="IPR052340">
    <property type="entry name" value="RNase_Y/CdgJ"/>
</dbReference>
<proteinExistence type="predicted"/>
<evidence type="ECO:0000313" key="3">
    <source>
        <dbReference type="EMBL" id="BDX04690.1"/>
    </source>
</evidence>
<keyword evidence="3" id="KW-0808">Transferase</keyword>
<dbReference type="PANTHER" id="PTHR33525:SF4">
    <property type="entry name" value="CYCLIC DI-GMP PHOSPHODIESTERASE CDGJ"/>
    <property type="match status" value="1"/>
</dbReference>
<dbReference type="AlphaFoldDB" id="A0AA48HU90"/>
<dbReference type="KEGG" id="pmaw:MACH26_02110"/>
<dbReference type="InterPro" id="IPR013976">
    <property type="entry name" value="HDOD"/>
</dbReference>
<dbReference type="Gene3D" id="1.10.3210.10">
    <property type="entry name" value="Hypothetical protein af1432"/>
    <property type="match status" value="1"/>
</dbReference>
<dbReference type="Pfam" id="PF08668">
    <property type="entry name" value="HDOD"/>
    <property type="match status" value="1"/>
</dbReference>
<dbReference type="PROSITE" id="PS51833">
    <property type="entry name" value="HDOD"/>
    <property type="match status" value="1"/>
</dbReference>
<dbReference type="RefSeq" id="WP_338290506.1">
    <property type="nucleotide sequence ID" value="NZ_AP027272.1"/>
</dbReference>
<sequence>MFAYVARQAILDRDKNVLGYELLFRDGKQNCFPNVAPDEATPKILASNHLTLGLDEITGGKLSFINFYEDTLLYRFPTSLDPMAVVIEIVETAPISKELLAACKHIKQLGYRLALDDHDFDPKWDVFLPYIDIIKVDIRESDYETIKKHVPKFLDAKVKLIAEKVETYEEYELYRDLGCHYFQGYFYARPEVIKQKNIPNNKLSLLELIGESAKSEMNFDRINDIIERDVALSYMLLRFINNPTINKRNKISSLRHALNYMGEVELKKFIALLALANLGDAKPMELLQVSLIRAKFCELLAAHRHDPENPPKGFLVGLFSLIDAMLDREMTNLMENLPLSDDLKAALCGEKNNLLFYLELAKTFESANWARTRKLSQSLKVEQKVLHGIYNQAVVWSNAMRQSIG</sequence>
<dbReference type="SUPFAM" id="SSF109604">
    <property type="entry name" value="HD-domain/PDEase-like"/>
    <property type="match status" value="1"/>
</dbReference>
<evidence type="ECO:0000259" key="2">
    <source>
        <dbReference type="PROSITE" id="PS51833"/>
    </source>
</evidence>
<dbReference type="SUPFAM" id="SSF141868">
    <property type="entry name" value="EAL domain-like"/>
    <property type="match status" value="1"/>
</dbReference>
<feature type="domain" description="EAL" evidence="1">
    <location>
        <begin position="1"/>
        <end position="204"/>
    </location>
</feature>
<dbReference type="InterPro" id="IPR001633">
    <property type="entry name" value="EAL_dom"/>
</dbReference>
<dbReference type="EMBL" id="AP027272">
    <property type="protein sequence ID" value="BDX04690.1"/>
    <property type="molecule type" value="Genomic_DNA"/>
</dbReference>
<gene>
    <name evidence="3" type="ORF">MACH26_02110</name>
</gene>
<accession>A0AA48HU90</accession>
<dbReference type="InterPro" id="IPR035919">
    <property type="entry name" value="EAL_sf"/>
</dbReference>
<keyword evidence="4" id="KW-1185">Reference proteome</keyword>
<dbReference type="PANTHER" id="PTHR33525">
    <property type="match status" value="1"/>
</dbReference>